<protein>
    <submittedName>
        <fullName evidence="1">Transposable element Tc3 transposase</fullName>
    </submittedName>
</protein>
<dbReference type="AlphaFoldDB" id="A0A4Y2AV89"/>
<evidence type="ECO:0000313" key="1">
    <source>
        <dbReference type="EMBL" id="GBL83623.1"/>
    </source>
</evidence>
<name>A0A4Y2AV89_ARAVE</name>
<sequence length="174" mass="18952">FSGRRGGLVVRSGFGARGFQDRNPIPLKIRRVWGLLHPKSYVVTKCPPFVGAWKLGEGVPAQGVSKAFIELQSTVAPQLLIAVEGRAYQLKEGIVKICFTGFCLYYPNLSIKLTSEAFSSSEKLDKTKVASENFPYSLSRPRWSSGKVSALGPEGSRFETDPAEALSCMGPVSH</sequence>
<proteinExistence type="predicted"/>
<evidence type="ECO:0000313" key="2">
    <source>
        <dbReference type="Proteomes" id="UP000499080"/>
    </source>
</evidence>
<organism evidence="1 2">
    <name type="scientific">Araneus ventricosus</name>
    <name type="common">Orbweaver spider</name>
    <name type="synonym">Epeira ventricosa</name>
    <dbReference type="NCBI Taxonomy" id="182803"/>
    <lineage>
        <taxon>Eukaryota</taxon>
        <taxon>Metazoa</taxon>
        <taxon>Ecdysozoa</taxon>
        <taxon>Arthropoda</taxon>
        <taxon>Chelicerata</taxon>
        <taxon>Arachnida</taxon>
        <taxon>Araneae</taxon>
        <taxon>Araneomorphae</taxon>
        <taxon>Entelegynae</taxon>
        <taxon>Araneoidea</taxon>
        <taxon>Araneidae</taxon>
        <taxon>Araneus</taxon>
    </lineage>
</organism>
<keyword evidence="2" id="KW-1185">Reference proteome</keyword>
<reference evidence="1 2" key="1">
    <citation type="journal article" date="2019" name="Sci. Rep.">
        <title>Orb-weaving spider Araneus ventricosus genome elucidates the spidroin gene catalogue.</title>
        <authorList>
            <person name="Kono N."/>
            <person name="Nakamura H."/>
            <person name="Ohtoshi R."/>
            <person name="Moran D.A.P."/>
            <person name="Shinohara A."/>
            <person name="Yoshida Y."/>
            <person name="Fujiwara M."/>
            <person name="Mori M."/>
            <person name="Tomita M."/>
            <person name="Arakawa K."/>
        </authorList>
    </citation>
    <scope>NUCLEOTIDE SEQUENCE [LARGE SCALE GENOMIC DNA]</scope>
</reference>
<dbReference type="Proteomes" id="UP000499080">
    <property type="component" value="Unassembled WGS sequence"/>
</dbReference>
<gene>
    <name evidence="1" type="primary">tc3a_368</name>
    <name evidence="1" type="ORF">AVEN_196446-2_1</name>
</gene>
<accession>A0A4Y2AV89</accession>
<feature type="non-terminal residue" evidence="1">
    <location>
        <position position="1"/>
    </location>
</feature>
<comment type="caution">
    <text evidence="1">The sequence shown here is derived from an EMBL/GenBank/DDBJ whole genome shotgun (WGS) entry which is preliminary data.</text>
</comment>
<dbReference type="EMBL" id="BGPR01000033">
    <property type="protein sequence ID" value="GBL83623.1"/>
    <property type="molecule type" value="Genomic_DNA"/>
</dbReference>